<sequence>MNTRRSFLKNAAIVTPAMLFLPDMLLAARKKGEVGIQLYTLRDLISKDPKGVLDKVAAAGYKKIEMFGYGQGKFFGIPVKEFAAYANSLGLVSPSGHYLPQSFLYEESEKGEAEMKDMIAAAVEMKHEYLVIPWLHTERRQNLDDYKKIAARLNVAGELCKNAGIQMAYHNHDFEFKSYDGTTGFDVFSKETDANLVKWELDLYWVVFAGLDPINLFNQHKGRVPLWHVKDMDKVKREQNTEIGNGSIDYKRIFKAAGVAGLKHFYVEQENNYVPEPIGSIQSSIKYIKANLV</sequence>
<dbReference type="InterPro" id="IPR013022">
    <property type="entry name" value="Xyl_isomerase-like_TIM-brl"/>
</dbReference>
<dbReference type="InterPro" id="IPR036237">
    <property type="entry name" value="Xyl_isomerase-like_sf"/>
</dbReference>
<dbReference type="PANTHER" id="PTHR12110:SF41">
    <property type="entry name" value="INOSOSE DEHYDRATASE"/>
    <property type="match status" value="1"/>
</dbReference>
<evidence type="ECO:0000259" key="1">
    <source>
        <dbReference type="Pfam" id="PF01261"/>
    </source>
</evidence>
<dbReference type="SUPFAM" id="SSF51658">
    <property type="entry name" value="Xylose isomerase-like"/>
    <property type="match status" value="1"/>
</dbReference>
<comment type="caution">
    <text evidence="2">The sequence shown here is derived from an EMBL/GenBank/DDBJ whole genome shotgun (WGS) entry which is preliminary data.</text>
</comment>
<dbReference type="STRING" id="1349421.OI18_19705"/>
<dbReference type="RefSeq" id="WP_039143028.1">
    <property type="nucleotide sequence ID" value="NZ_JSVC01000024.1"/>
</dbReference>
<evidence type="ECO:0000313" key="2">
    <source>
        <dbReference type="EMBL" id="KIC92980.1"/>
    </source>
</evidence>
<organism evidence="2 3">
    <name type="scientific">Flavihumibacter solisilvae</name>
    <dbReference type="NCBI Taxonomy" id="1349421"/>
    <lineage>
        <taxon>Bacteria</taxon>
        <taxon>Pseudomonadati</taxon>
        <taxon>Bacteroidota</taxon>
        <taxon>Chitinophagia</taxon>
        <taxon>Chitinophagales</taxon>
        <taxon>Chitinophagaceae</taxon>
        <taxon>Flavihumibacter</taxon>
    </lineage>
</organism>
<feature type="domain" description="Xylose isomerase-like TIM barrel" evidence="1">
    <location>
        <begin position="53"/>
        <end position="289"/>
    </location>
</feature>
<dbReference type="Proteomes" id="UP000031408">
    <property type="component" value="Unassembled WGS sequence"/>
</dbReference>
<dbReference type="OrthoDB" id="9798407at2"/>
<dbReference type="Pfam" id="PF01261">
    <property type="entry name" value="AP_endonuc_2"/>
    <property type="match status" value="1"/>
</dbReference>
<dbReference type="GO" id="GO:0016853">
    <property type="term" value="F:isomerase activity"/>
    <property type="evidence" value="ECO:0007669"/>
    <property type="project" value="UniProtKB-KW"/>
</dbReference>
<reference evidence="2 3" key="1">
    <citation type="submission" date="2014-11" db="EMBL/GenBank/DDBJ databases">
        <title>Genome sequence of Flavihumibacter solisilvae 3-3.</title>
        <authorList>
            <person name="Zhou G."/>
            <person name="Li M."/>
            <person name="Wang G."/>
        </authorList>
    </citation>
    <scope>NUCLEOTIDE SEQUENCE [LARGE SCALE GENOMIC DNA]</scope>
    <source>
        <strain evidence="2 3">3-3</strain>
    </source>
</reference>
<keyword evidence="3" id="KW-1185">Reference proteome</keyword>
<proteinExistence type="predicted"/>
<accession>A0A0C1IFQ9</accession>
<protein>
    <submittedName>
        <fullName evidence="2">Xylose isomerase</fullName>
    </submittedName>
</protein>
<dbReference type="PANTHER" id="PTHR12110">
    <property type="entry name" value="HYDROXYPYRUVATE ISOMERASE"/>
    <property type="match status" value="1"/>
</dbReference>
<dbReference type="AlphaFoldDB" id="A0A0C1IFQ9"/>
<gene>
    <name evidence="2" type="ORF">OI18_19705</name>
</gene>
<dbReference type="InterPro" id="IPR006311">
    <property type="entry name" value="TAT_signal"/>
</dbReference>
<dbReference type="InterPro" id="IPR050312">
    <property type="entry name" value="IolE/XylAMocC-like"/>
</dbReference>
<dbReference type="EMBL" id="JSVC01000024">
    <property type="protein sequence ID" value="KIC92980.1"/>
    <property type="molecule type" value="Genomic_DNA"/>
</dbReference>
<dbReference type="Gene3D" id="3.20.20.150">
    <property type="entry name" value="Divalent-metal-dependent TIM barrel enzymes"/>
    <property type="match status" value="1"/>
</dbReference>
<evidence type="ECO:0000313" key="3">
    <source>
        <dbReference type="Proteomes" id="UP000031408"/>
    </source>
</evidence>
<name>A0A0C1IFQ9_9BACT</name>
<dbReference type="PROSITE" id="PS51318">
    <property type="entry name" value="TAT"/>
    <property type="match status" value="1"/>
</dbReference>
<keyword evidence="2" id="KW-0413">Isomerase</keyword>